<dbReference type="EMBL" id="CM034403">
    <property type="protein sequence ID" value="KAJ0174769.1"/>
    <property type="molecule type" value="Genomic_DNA"/>
</dbReference>
<evidence type="ECO:0000313" key="2">
    <source>
        <dbReference type="Proteomes" id="UP000824533"/>
    </source>
</evidence>
<reference evidence="1 2" key="1">
    <citation type="journal article" date="2021" name="Front. Genet.">
        <title>Chromosome-Level Genome Assembly Reveals Significant Gene Expansion in the Toll and IMD Signaling Pathways of Dendrolimus kikuchii.</title>
        <authorList>
            <person name="Zhou J."/>
            <person name="Wu P."/>
            <person name="Xiong Z."/>
            <person name="Liu N."/>
            <person name="Zhao N."/>
            <person name="Ji M."/>
            <person name="Qiu Y."/>
            <person name="Yang B."/>
        </authorList>
    </citation>
    <scope>NUCLEOTIDE SEQUENCE [LARGE SCALE GENOMIC DNA]</scope>
    <source>
        <strain evidence="1">Ann1</strain>
    </source>
</reference>
<comment type="caution">
    <text evidence="1">The sequence shown here is derived from an EMBL/GenBank/DDBJ whole genome shotgun (WGS) entry which is preliminary data.</text>
</comment>
<organism evidence="1 2">
    <name type="scientific">Dendrolimus kikuchii</name>
    <dbReference type="NCBI Taxonomy" id="765133"/>
    <lineage>
        <taxon>Eukaryota</taxon>
        <taxon>Metazoa</taxon>
        <taxon>Ecdysozoa</taxon>
        <taxon>Arthropoda</taxon>
        <taxon>Hexapoda</taxon>
        <taxon>Insecta</taxon>
        <taxon>Pterygota</taxon>
        <taxon>Neoptera</taxon>
        <taxon>Endopterygota</taxon>
        <taxon>Lepidoptera</taxon>
        <taxon>Glossata</taxon>
        <taxon>Ditrysia</taxon>
        <taxon>Bombycoidea</taxon>
        <taxon>Lasiocampidae</taxon>
        <taxon>Dendrolimus</taxon>
    </lineage>
</organism>
<keyword evidence="2" id="KW-1185">Reference proteome</keyword>
<protein>
    <submittedName>
        <fullName evidence="1">Uncharacterized protein</fullName>
    </submittedName>
</protein>
<accession>A0ACC1CSY4</accession>
<sequence length="367" mass="43494">MIEKNHHEDSICDLQFKFNCLYQQHSRIRNIRFRKIFLTIILILIITLFHFNNRNELTIKKQLKHFDTKNYNLTNVSLAITTYSWFTSRLKFFYNHGDIDEPKYVKDTPMCSLNLSILELLKYIKILGPKNVNKSAIRFEWLEKQFPEVKSGGFHAPEHCRARHRVAILIPFRNRGTNLAILLYHLHPFLQKQLLAYRIFVIEQVGTDSFNKGALYNIGFLESQRYGRDWQCYIFHDVDLLPMDERILYSCPRKPTHMSAAVESHGYDNLSADSDKFRHRLQAKRLPMLRYNKSIARYAALPHEKNIINDKRYAALYSAKKRFRKEGLRTVRYLLIGVIKRTLFTHILADVNPDKYMIKNQTLPVVI</sequence>
<proteinExistence type="predicted"/>
<gene>
    <name evidence="1" type="ORF">K1T71_009877</name>
</gene>
<name>A0ACC1CSY4_9NEOP</name>
<evidence type="ECO:0000313" key="1">
    <source>
        <dbReference type="EMBL" id="KAJ0174769.1"/>
    </source>
</evidence>
<dbReference type="Proteomes" id="UP000824533">
    <property type="component" value="Linkage Group LG17"/>
</dbReference>